<sequence length="367" mass="39560">MLLTGQMSQWQNPAWYQQNPPTQGNPPIAIKPDQQYTYQIPAQAVTYGRPYVPSDYDSSTMGKVTRASPLIASGTEAMQAGQSVNATTGAAGTPAGIVAPPGTLGGTGVSALSSGATNGGVGIPLSILHTTAGIAGLAPVPGLQVATAPMLPQHQPNNGVGGLMTPQYMQVPYPPGFHPHHPQLSSEYPNYQGQNFQLHPDQWDQLAVGLRKPGEGPAQQQSLNQQQQQHIAQPQPQDHQIQQQQQVVAELQPSMKRKPSKSSSVGTPVPKDASPHAPALSSTNSSSKVTKRSRMGCLTCRQRKKRCCESKPKCTECLRLGLNCVWPKPGTEHKNKPKEVKREENMIDHDVYGKIKVLRGIVEYRSN</sequence>
<keyword evidence="11" id="KW-1185">Reference proteome</keyword>
<dbReference type="GO" id="GO:0000981">
    <property type="term" value="F:DNA-binding transcription factor activity, RNA polymerase II-specific"/>
    <property type="evidence" value="ECO:0007669"/>
    <property type="project" value="InterPro"/>
</dbReference>
<dbReference type="SUPFAM" id="SSF57701">
    <property type="entry name" value="Zn2/Cys6 DNA-binding domain"/>
    <property type="match status" value="1"/>
</dbReference>
<keyword evidence="6" id="KW-0804">Transcription</keyword>
<dbReference type="GO" id="GO:0003677">
    <property type="term" value="F:DNA binding"/>
    <property type="evidence" value="ECO:0007669"/>
    <property type="project" value="UniProtKB-KW"/>
</dbReference>
<dbReference type="SMART" id="SM00066">
    <property type="entry name" value="GAL4"/>
    <property type="match status" value="1"/>
</dbReference>
<evidence type="ECO:0000256" key="6">
    <source>
        <dbReference type="ARBA" id="ARBA00023163"/>
    </source>
</evidence>
<evidence type="ECO:0000256" key="2">
    <source>
        <dbReference type="ARBA" id="ARBA00022723"/>
    </source>
</evidence>
<dbReference type="PROSITE" id="PS00463">
    <property type="entry name" value="ZN2_CY6_FUNGAL_1"/>
    <property type="match status" value="1"/>
</dbReference>
<dbReference type="PROSITE" id="PS50048">
    <property type="entry name" value="ZN2_CY6_FUNGAL_2"/>
    <property type="match status" value="1"/>
</dbReference>
<protein>
    <recommendedName>
        <fullName evidence="9">Zn(2)-C6 fungal-type domain-containing protein</fullName>
    </recommendedName>
</protein>
<evidence type="ECO:0000313" key="11">
    <source>
        <dbReference type="Proteomes" id="UP001338582"/>
    </source>
</evidence>
<evidence type="ECO:0000256" key="1">
    <source>
        <dbReference type="ARBA" id="ARBA00004123"/>
    </source>
</evidence>
<dbReference type="GO" id="GO:0008270">
    <property type="term" value="F:zinc ion binding"/>
    <property type="evidence" value="ECO:0007669"/>
    <property type="project" value="InterPro"/>
</dbReference>
<dbReference type="Proteomes" id="UP001338582">
    <property type="component" value="Chromosome 2"/>
</dbReference>
<evidence type="ECO:0000256" key="8">
    <source>
        <dbReference type="SAM" id="MobiDB-lite"/>
    </source>
</evidence>
<gene>
    <name evidence="10" type="ORF">PUMCH_001416</name>
</gene>
<keyword evidence="2" id="KW-0479">Metal-binding</keyword>
<organism evidence="10 11">
    <name type="scientific">Australozyma saopauloensis</name>
    <dbReference type="NCBI Taxonomy" id="291208"/>
    <lineage>
        <taxon>Eukaryota</taxon>
        <taxon>Fungi</taxon>
        <taxon>Dikarya</taxon>
        <taxon>Ascomycota</taxon>
        <taxon>Saccharomycotina</taxon>
        <taxon>Pichiomycetes</taxon>
        <taxon>Metschnikowiaceae</taxon>
        <taxon>Australozyma</taxon>
    </lineage>
</organism>
<feature type="compositionally biased region" description="Low complexity" evidence="8">
    <location>
        <begin position="219"/>
        <end position="254"/>
    </location>
</feature>
<keyword evidence="4" id="KW-0805">Transcription regulation</keyword>
<dbReference type="InterPro" id="IPR001138">
    <property type="entry name" value="Zn2Cys6_DnaBD"/>
</dbReference>
<proteinExistence type="predicted"/>
<dbReference type="InterPro" id="IPR036864">
    <property type="entry name" value="Zn2-C6_fun-type_DNA-bd_sf"/>
</dbReference>
<dbReference type="CDD" id="cd00067">
    <property type="entry name" value="GAL4"/>
    <property type="match status" value="1"/>
</dbReference>
<dbReference type="KEGG" id="asau:88172481"/>
<dbReference type="Pfam" id="PF00172">
    <property type="entry name" value="Zn_clus"/>
    <property type="match status" value="1"/>
</dbReference>
<feature type="compositionally biased region" description="Polar residues" evidence="8">
    <location>
        <begin position="183"/>
        <end position="196"/>
    </location>
</feature>
<dbReference type="AlphaFoldDB" id="A0AAX4H6Q2"/>
<dbReference type="Gene3D" id="4.10.240.10">
    <property type="entry name" value="Zn(2)-C6 fungal-type DNA-binding domain"/>
    <property type="match status" value="1"/>
</dbReference>
<evidence type="ECO:0000313" key="10">
    <source>
        <dbReference type="EMBL" id="WPK24154.1"/>
    </source>
</evidence>
<dbReference type="EMBL" id="CP138895">
    <property type="protein sequence ID" value="WPK24154.1"/>
    <property type="molecule type" value="Genomic_DNA"/>
</dbReference>
<evidence type="ECO:0000256" key="5">
    <source>
        <dbReference type="ARBA" id="ARBA00023125"/>
    </source>
</evidence>
<reference evidence="10 11" key="1">
    <citation type="submission" date="2023-10" db="EMBL/GenBank/DDBJ databases">
        <title>Draft Genome Sequence of Candida saopaulonensis from a very Premature Infant with Sepsis.</title>
        <authorList>
            <person name="Ning Y."/>
            <person name="Dai R."/>
            <person name="Xiao M."/>
            <person name="Xu Y."/>
            <person name="Yan Q."/>
            <person name="Zhang L."/>
        </authorList>
    </citation>
    <scope>NUCLEOTIDE SEQUENCE [LARGE SCALE GENOMIC DNA]</scope>
    <source>
        <strain evidence="10 11">19XY460</strain>
    </source>
</reference>
<evidence type="ECO:0000256" key="3">
    <source>
        <dbReference type="ARBA" id="ARBA00022833"/>
    </source>
</evidence>
<accession>A0AAX4H6Q2</accession>
<feature type="domain" description="Zn(2)-C6 fungal-type" evidence="9">
    <location>
        <begin position="296"/>
        <end position="326"/>
    </location>
</feature>
<dbReference type="FunFam" id="4.10.240.10:FF:000085">
    <property type="entry name" value="Zinc cluster transcription factor CZF1"/>
    <property type="match status" value="1"/>
</dbReference>
<evidence type="ECO:0000259" key="9">
    <source>
        <dbReference type="PROSITE" id="PS50048"/>
    </source>
</evidence>
<evidence type="ECO:0000256" key="7">
    <source>
        <dbReference type="ARBA" id="ARBA00023242"/>
    </source>
</evidence>
<keyword evidence="5" id="KW-0238">DNA-binding</keyword>
<feature type="region of interest" description="Disordered" evidence="8">
    <location>
        <begin position="211"/>
        <end position="294"/>
    </location>
</feature>
<dbReference type="GeneID" id="88172481"/>
<keyword evidence="3" id="KW-0862">Zinc</keyword>
<evidence type="ECO:0000256" key="4">
    <source>
        <dbReference type="ARBA" id="ARBA00023015"/>
    </source>
</evidence>
<keyword evidence="7" id="KW-0539">Nucleus</keyword>
<feature type="region of interest" description="Disordered" evidence="8">
    <location>
        <begin position="171"/>
        <end position="196"/>
    </location>
</feature>
<comment type="subcellular location">
    <subcellularLocation>
        <location evidence="1">Nucleus</location>
    </subcellularLocation>
</comment>
<dbReference type="GO" id="GO:0005634">
    <property type="term" value="C:nucleus"/>
    <property type="evidence" value="ECO:0007669"/>
    <property type="project" value="UniProtKB-SubCell"/>
</dbReference>
<dbReference type="RefSeq" id="XP_062876537.1">
    <property type="nucleotide sequence ID" value="XM_063020467.1"/>
</dbReference>
<name>A0AAX4H6Q2_9ASCO</name>